<feature type="domain" description="HDOD" evidence="2">
    <location>
        <begin position="18"/>
        <end position="211"/>
    </location>
</feature>
<gene>
    <name evidence="3" type="ORF">MNBD_GAMMA26-220</name>
</gene>
<feature type="region of interest" description="Disordered" evidence="1">
    <location>
        <begin position="293"/>
        <end position="313"/>
    </location>
</feature>
<proteinExistence type="predicted"/>
<feature type="compositionally biased region" description="Basic residues" evidence="1">
    <location>
        <begin position="293"/>
        <end position="304"/>
    </location>
</feature>
<reference evidence="3" key="1">
    <citation type="submission" date="2018-06" db="EMBL/GenBank/DDBJ databases">
        <authorList>
            <person name="Zhirakovskaya E."/>
        </authorList>
    </citation>
    <scope>NUCLEOTIDE SEQUENCE</scope>
</reference>
<evidence type="ECO:0000313" key="3">
    <source>
        <dbReference type="EMBL" id="VAX06446.1"/>
    </source>
</evidence>
<protein>
    <recommendedName>
        <fullName evidence="2">HDOD domain-containing protein</fullName>
    </recommendedName>
</protein>
<organism evidence="3">
    <name type="scientific">hydrothermal vent metagenome</name>
    <dbReference type="NCBI Taxonomy" id="652676"/>
    <lineage>
        <taxon>unclassified sequences</taxon>
        <taxon>metagenomes</taxon>
        <taxon>ecological metagenomes</taxon>
    </lineage>
</organism>
<dbReference type="InterPro" id="IPR052340">
    <property type="entry name" value="RNase_Y/CdgJ"/>
</dbReference>
<dbReference type="PANTHER" id="PTHR33525">
    <property type="match status" value="1"/>
</dbReference>
<evidence type="ECO:0000259" key="2">
    <source>
        <dbReference type="PROSITE" id="PS51833"/>
    </source>
</evidence>
<dbReference type="AlphaFoldDB" id="A0A3B1AKI8"/>
<accession>A0A3B1AKI8</accession>
<dbReference type="InterPro" id="IPR013976">
    <property type="entry name" value="HDOD"/>
</dbReference>
<dbReference type="Pfam" id="PF08668">
    <property type="entry name" value="HDOD"/>
    <property type="match status" value="1"/>
</dbReference>
<dbReference type="Gene3D" id="1.10.3210.10">
    <property type="entry name" value="Hypothetical protein af1432"/>
    <property type="match status" value="1"/>
</dbReference>
<sequence length="473" mass="52912">MNHTSTEQWLQRLGVDPLPVMELTSMQVRRLLKDKNTSYADLYPAIKRDPGFSLAVLKEINKTPRIGQDPIADIGRAIPLLGMSWLEEAVSKLPVITHQDPPDKRKAIFRCYSRALHASHYAQYLAQQRNDHDSNELSSTALMSGIGEMALWINSYEVAQKIQSLMNDGIGQDEASTPCLGLSISELSTALRSHWNLPNLHPKPNWPKDARPQREMGVGLACGISQASEFDWYSQAMQRLYQQAAEYLDTNVEQVIPGLRNVAFETAREIHLLGLPCPAFDILLPPGAKRAARRAKKTTLHQHTKPAQGNSSPCVSAMKIPAPVAKQSSALQRLLERTMAEIQEIAGLQRVAFIAKSQDGHYLSTRLSLDQVENSKIWQFKVEATKRSIFSLLMSKPKAFWMNPGNLVEYGHLIPEQAADSLGTNNFFAISIFVKTKPIGLMYADDGPDDAELDAVRYDKFKQLCQRIANQLK</sequence>
<dbReference type="PROSITE" id="PS51833">
    <property type="entry name" value="HDOD"/>
    <property type="match status" value="1"/>
</dbReference>
<evidence type="ECO:0000256" key="1">
    <source>
        <dbReference type="SAM" id="MobiDB-lite"/>
    </source>
</evidence>
<name>A0A3B1AKI8_9ZZZZ</name>
<dbReference type="EMBL" id="UOFX01000012">
    <property type="protein sequence ID" value="VAX06446.1"/>
    <property type="molecule type" value="Genomic_DNA"/>
</dbReference>
<dbReference type="SUPFAM" id="SSF109604">
    <property type="entry name" value="HD-domain/PDEase-like"/>
    <property type="match status" value="1"/>
</dbReference>
<dbReference type="PANTHER" id="PTHR33525:SF3">
    <property type="entry name" value="RIBONUCLEASE Y"/>
    <property type="match status" value="1"/>
</dbReference>